<dbReference type="Proteomes" id="UP000664940">
    <property type="component" value="Unassembled WGS sequence"/>
</dbReference>
<reference evidence="2 3" key="1">
    <citation type="journal article" date="2020" name="Nature">
        <title>Six reference-quality genomes reveal evolution of bat adaptations.</title>
        <authorList>
            <person name="Jebb D."/>
            <person name="Huang Z."/>
            <person name="Pippel M."/>
            <person name="Hughes G.M."/>
            <person name="Lavrichenko K."/>
            <person name="Devanna P."/>
            <person name="Winkler S."/>
            <person name="Jermiin L.S."/>
            <person name="Skirmuntt E.C."/>
            <person name="Katzourakis A."/>
            <person name="Burkitt-Gray L."/>
            <person name="Ray D.A."/>
            <person name="Sullivan K.A.M."/>
            <person name="Roscito J.G."/>
            <person name="Kirilenko B.M."/>
            <person name="Davalos L.M."/>
            <person name="Corthals A.P."/>
            <person name="Power M.L."/>
            <person name="Jones G."/>
            <person name="Ransome R.D."/>
            <person name="Dechmann D.K.N."/>
            <person name="Locatelli A.G."/>
            <person name="Puechmaille S.J."/>
            <person name="Fedrigo O."/>
            <person name="Jarvis E.D."/>
            <person name="Hiller M."/>
            <person name="Vernes S.C."/>
            <person name="Myers E.W."/>
            <person name="Teeling E.C."/>
        </authorList>
    </citation>
    <scope>NUCLEOTIDE SEQUENCE [LARGE SCALE GENOMIC DNA]</scope>
    <source>
        <strain evidence="2">Bat1K_MPI-CBG_1</strain>
    </source>
</reference>
<dbReference type="AlphaFoldDB" id="A0A834AP34"/>
<feature type="region of interest" description="Disordered" evidence="1">
    <location>
        <begin position="1"/>
        <end position="79"/>
    </location>
</feature>
<name>A0A834AP34_9CHIR</name>
<gene>
    <name evidence="2" type="ORF">HJG60_010603</name>
</gene>
<evidence type="ECO:0000256" key="1">
    <source>
        <dbReference type="SAM" id="MobiDB-lite"/>
    </source>
</evidence>
<dbReference type="EMBL" id="JABVXQ010000004">
    <property type="protein sequence ID" value="KAF6114643.1"/>
    <property type="molecule type" value="Genomic_DNA"/>
</dbReference>
<proteinExistence type="predicted"/>
<protein>
    <submittedName>
        <fullName evidence="2">Uncharacterized protein</fullName>
    </submittedName>
</protein>
<sequence>MDNWPESNDLQKKEKEKEEEEGGGGGRKEERKEGRKKEGRKEGKCHSPAVVQPQLGPGFPERICSSTLEKEEGRERDRDRQKEILIWARNIDQLLCVCALTRLNRNLVSAQIIVFLKTPYCVPPRFIC</sequence>
<comment type="caution">
    <text evidence="2">The sequence shown here is derived from an EMBL/GenBank/DDBJ whole genome shotgun (WGS) entry which is preliminary data.</text>
</comment>
<feature type="compositionally biased region" description="Basic and acidic residues" evidence="1">
    <location>
        <begin position="26"/>
        <end position="45"/>
    </location>
</feature>
<evidence type="ECO:0000313" key="2">
    <source>
        <dbReference type="EMBL" id="KAF6114643.1"/>
    </source>
</evidence>
<evidence type="ECO:0000313" key="3">
    <source>
        <dbReference type="Proteomes" id="UP000664940"/>
    </source>
</evidence>
<organism evidence="2 3">
    <name type="scientific">Phyllostomus discolor</name>
    <name type="common">pale spear-nosed bat</name>
    <dbReference type="NCBI Taxonomy" id="89673"/>
    <lineage>
        <taxon>Eukaryota</taxon>
        <taxon>Metazoa</taxon>
        <taxon>Chordata</taxon>
        <taxon>Craniata</taxon>
        <taxon>Vertebrata</taxon>
        <taxon>Euteleostomi</taxon>
        <taxon>Mammalia</taxon>
        <taxon>Eutheria</taxon>
        <taxon>Laurasiatheria</taxon>
        <taxon>Chiroptera</taxon>
        <taxon>Yangochiroptera</taxon>
        <taxon>Phyllostomidae</taxon>
        <taxon>Phyllostominae</taxon>
        <taxon>Phyllostomus</taxon>
    </lineage>
</organism>
<accession>A0A834AP34</accession>
<feature type="compositionally biased region" description="Basic and acidic residues" evidence="1">
    <location>
        <begin position="68"/>
        <end position="79"/>
    </location>
</feature>